<keyword evidence="3" id="KW-1185">Reference proteome</keyword>
<dbReference type="RefSeq" id="WP_221531683.1">
    <property type="nucleotide sequence ID" value="NZ_JAIGYP010000003.1"/>
</dbReference>
<evidence type="ECO:0000313" key="2">
    <source>
        <dbReference type="EMBL" id="MBX7490415.1"/>
    </source>
</evidence>
<organism evidence="2 3">
    <name type="scientific">Helicobacter turcicus</name>
    <dbReference type="NCBI Taxonomy" id="2867412"/>
    <lineage>
        <taxon>Bacteria</taxon>
        <taxon>Pseudomonadati</taxon>
        <taxon>Campylobacterota</taxon>
        <taxon>Epsilonproteobacteria</taxon>
        <taxon>Campylobacterales</taxon>
        <taxon>Helicobacteraceae</taxon>
        <taxon>Helicobacter</taxon>
    </lineage>
</organism>
<gene>
    <name evidence="2" type="ORF">K4G57_02835</name>
</gene>
<reference evidence="2 3" key="1">
    <citation type="submission" date="2021-08" db="EMBL/GenBank/DDBJ databases">
        <title>Helicobacter spp. isolated from feces of Anatolian Ground Squirrel (Spermophilus xanthoprymnus) in Turkey.</title>
        <authorList>
            <person name="Aydin F."/>
            <person name="Abay S."/>
            <person name="Kayman T."/>
            <person name="Karakaya E."/>
            <person name="Saticioglu I.B."/>
        </authorList>
    </citation>
    <scope>NUCLEOTIDE SEQUENCE [LARGE SCALE GENOMIC DNA]</scope>
    <source>
        <strain evidence="2 3">Faydin-H70</strain>
    </source>
</reference>
<dbReference type="EMBL" id="JAIGYQ010000003">
    <property type="protein sequence ID" value="MBX7490415.1"/>
    <property type="molecule type" value="Genomic_DNA"/>
</dbReference>
<protein>
    <submittedName>
        <fullName evidence="2">HipA N-terminal domain-containing protein</fullName>
    </submittedName>
</protein>
<name>A0ABS7JLZ8_9HELI</name>
<dbReference type="InterPro" id="IPR017508">
    <property type="entry name" value="HipA_N1"/>
</dbReference>
<dbReference type="Proteomes" id="UP000700059">
    <property type="component" value="Unassembled WGS sequence"/>
</dbReference>
<dbReference type="Pfam" id="PF13657">
    <property type="entry name" value="Couple_hipA"/>
    <property type="match status" value="1"/>
</dbReference>
<proteinExistence type="predicted"/>
<accession>A0ABS7JLZ8</accession>
<comment type="caution">
    <text evidence="2">The sequence shown here is derived from an EMBL/GenBank/DDBJ whole genome shotgun (WGS) entry which is preliminary data.</text>
</comment>
<sequence length="72" mass="8406">MQTLEIFCNETKVGDLRVFTKGRNESYAFSYDNTWLENGFSLDDSLPLSNEQFFSPHLFPSFCDICPNRWGE</sequence>
<evidence type="ECO:0000259" key="1">
    <source>
        <dbReference type="Pfam" id="PF13657"/>
    </source>
</evidence>
<evidence type="ECO:0000313" key="3">
    <source>
        <dbReference type="Proteomes" id="UP000700059"/>
    </source>
</evidence>
<feature type="domain" description="HipA N-terminal subdomain 1" evidence="1">
    <location>
        <begin position="4"/>
        <end position="70"/>
    </location>
</feature>